<accession>A0AAD7UJW1</accession>
<feature type="region of interest" description="Disordered" evidence="3">
    <location>
        <begin position="267"/>
        <end position="309"/>
    </location>
</feature>
<dbReference type="GO" id="GO:0005634">
    <property type="term" value="C:nucleus"/>
    <property type="evidence" value="ECO:0007669"/>
    <property type="project" value="UniProtKB-SubCell"/>
</dbReference>
<dbReference type="Proteomes" id="UP001230188">
    <property type="component" value="Unassembled WGS sequence"/>
</dbReference>
<dbReference type="Pfam" id="PF07808">
    <property type="entry name" value="RED_N"/>
    <property type="match status" value="1"/>
</dbReference>
<dbReference type="InterPro" id="IPR012916">
    <property type="entry name" value="RED_N"/>
</dbReference>
<dbReference type="InterPro" id="IPR039896">
    <property type="entry name" value="Red-like"/>
</dbReference>
<feature type="region of interest" description="Disordered" evidence="3">
    <location>
        <begin position="116"/>
        <end position="137"/>
    </location>
</feature>
<comment type="caution">
    <text evidence="5">The sequence shown here is derived from an EMBL/GenBank/DDBJ whole genome shotgun (WGS) entry which is preliminary data.</text>
</comment>
<dbReference type="PANTHER" id="PTHR12765">
    <property type="entry name" value="RED PROTEIN IK FACTOR CYTOKINE IK"/>
    <property type="match status" value="1"/>
</dbReference>
<evidence type="ECO:0000259" key="4">
    <source>
        <dbReference type="Pfam" id="PF07808"/>
    </source>
</evidence>
<name>A0AAD7UJW1_9STRA</name>
<feature type="region of interest" description="Disordered" evidence="3">
    <location>
        <begin position="1"/>
        <end position="24"/>
    </location>
</feature>
<sequence>MDNDSFRALVSGPRGPAKKKESMDLGAIRKLVNADMQRAKAKKRVAVEEDEEEKPAKRSREPNKYRDRAKERRTDTNTEKLPEVDVEMSKYLGGDVEHTHLVKGLDYVLLQKTRAEHQQQQEKAAPEEKEKEPAKPMSAVAVGVRRWLRHRETSRYAPRVFDFDLGGALLDRNKADALPATVVNHAPSDDAVILRIPDAVVEALAGKQRKKKKKKKEKKTISVEPELGDGVDIFEGAGKYLPALPSAATAVLLEDDEEEVQPASKYFARTTTQQRKPPPRVPQGGQQKPPLPAAATSQPKRKVVHRDIIGGESISASRRSKYSLNFDGTDAAYGDAITYDSDDETYAMAKQRAAEMQKKRKK</sequence>
<dbReference type="EMBL" id="JAQMWT010000218">
    <property type="protein sequence ID" value="KAJ8607411.1"/>
    <property type="molecule type" value="Genomic_DNA"/>
</dbReference>
<feature type="compositionally biased region" description="Basic and acidic residues" evidence="3">
    <location>
        <begin position="54"/>
        <end position="82"/>
    </location>
</feature>
<keyword evidence="6" id="KW-1185">Reference proteome</keyword>
<evidence type="ECO:0000256" key="2">
    <source>
        <dbReference type="ARBA" id="ARBA00023242"/>
    </source>
</evidence>
<protein>
    <recommendedName>
        <fullName evidence="4">RED-like N-terminal domain-containing protein</fullName>
    </recommendedName>
</protein>
<dbReference type="AlphaFoldDB" id="A0AAD7UJW1"/>
<proteinExistence type="predicted"/>
<organism evidence="5 6">
    <name type="scientific">Chrysophaeum taylorii</name>
    <dbReference type="NCBI Taxonomy" id="2483200"/>
    <lineage>
        <taxon>Eukaryota</taxon>
        <taxon>Sar</taxon>
        <taxon>Stramenopiles</taxon>
        <taxon>Ochrophyta</taxon>
        <taxon>Pelagophyceae</taxon>
        <taxon>Pelagomonadales</taxon>
        <taxon>Pelagomonadaceae</taxon>
        <taxon>Chrysophaeum</taxon>
    </lineage>
</organism>
<gene>
    <name evidence="5" type="ORF">CTAYLR_009951</name>
</gene>
<feature type="domain" description="RED-like N-terminal" evidence="4">
    <location>
        <begin position="86"/>
        <end position="128"/>
    </location>
</feature>
<comment type="subcellular location">
    <subcellularLocation>
        <location evidence="1">Nucleus</location>
    </subcellularLocation>
</comment>
<reference evidence="5" key="1">
    <citation type="submission" date="2023-01" db="EMBL/GenBank/DDBJ databases">
        <title>Metagenome sequencing of chrysophaentin producing Chrysophaeum taylorii.</title>
        <authorList>
            <person name="Davison J."/>
            <person name="Bewley C."/>
        </authorList>
    </citation>
    <scope>NUCLEOTIDE SEQUENCE</scope>
    <source>
        <strain evidence="5">NIES-1699</strain>
    </source>
</reference>
<evidence type="ECO:0000256" key="1">
    <source>
        <dbReference type="ARBA" id="ARBA00004123"/>
    </source>
</evidence>
<evidence type="ECO:0000313" key="5">
    <source>
        <dbReference type="EMBL" id="KAJ8607411.1"/>
    </source>
</evidence>
<feature type="region of interest" description="Disordered" evidence="3">
    <location>
        <begin position="37"/>
        <end position="82"/>
    </location>
</feature>
<keyword evidence="2" id="KW-0539">Nucleus</keyword>
<feature type="compositionally biased region" description="Basic and acidic residues" evidence="3">
    <location>
        <begin position="116"/>
        <end position="134"/>
    </location>
</feature>
<evidence type="ECO:0000313" key="6">
    <source>
        <dbReference type="Proteomes" id="UP001230188"/>
    </source>
</evidence>
<evidence type="ECO:0000256" key="3">
    <source>
        <dbReference type="SAM" id="MobiDB-lite"/>
    </source>
</evidence>